<dbReference type="EMBL" id="BKCJ010535235">
    <property type="protein sequence ID" value="GFB02154.1"/>
    <property type="molecule type" value="Genomic_DNA"/>
</dbReference>
<feature type="non-terminal residue" evidence="3">
    <location>
        <position position="1"/>
    </location>
</feature>
<evidence type="ECO:0000256" key="2">
    <source>
        <dbReference type="SAM" id="MobiDB-lite"/>
    </source>
</evidence>
<sequence length="347" mass="40570">LQIMIDGLDRNNETIAKYLQEYQQFAAELPLERRIELISDLVKYQDNYAKTYKFQSQQRKPQTKKQKKDFYMALIRSNLGWKVKDFKGMTFEEIEAKFNTVWKQVKDFIPMGSKEEAERYKRKGIRFNKETTKKLKSSEEVIEEAKSTDEILEKKIKEMMKLIPIEEVYVITRLGGSSACYQFFIDLLKHLDREDLNQLWRLVKEILSNRPASSDKEMELWVELKSNCQRQRDFHASGEGLPSKEGSGHCDDKLQVVGLGRIVGNKMHKAFLLPGIEFPLVVEVPTASEVFELLQLKMTRKMKNEKTLVRRASSKPVESKLRSVSKDHSFGSKPCFDQKELKKNIER</sequence>
<protein>
    <submittedName>
        <fullName evidence="3">Uncharacterized protein</fullName>
    </submittedName>
</protein>
<comment type="caution">
    <text evidence="3">The sequence shown here is derived from an EMBL/GenBank/DDBJ whole genome shotgun (WGS) entry which is preliminary data.</text>
</comment>
<evidence type="ECO:0000313" key="3">
    <source>
        <dbReference type="EMBL" id="GFB02154.1"/>
    </source>
</evidence>
<feature type="coiled-coil region" evidence="1">
    <location>
        <begin position="128"/>
        <end position="162"/>
    </location>
</feature>
<gene>
    <name evidence="3" type="ORF">Tci_674125</name>
</gene>
<proteinExistence type="predicted"/>
<feature type="compositionally biased region" description="Basic and acidic residues" evidence="2">
    <location>
        <begin position="317"/>
        <end position="347"/>
    </location>
</feature>
<accession>A0A699KR03</accession>
<dbReference type="AlphaFoldDB" id="A0A699KR03"/>
<feature type="region of interest" description="Disordered" evidence="2">
    <location>
        <begin position="312"/>
        <end position="347"/>
    </location>
</feature>
<reference evidence="3" key="1">
    <citation type="journal article" date="2019" name="Sci. Rep.">
        <title>Draft genome of Tanacetum cinerariifolium, the natural source of mosquito coil.</title>
        <authorList>
            <person name="Yamashiro T."/>
            <person name="Shiraishi A."/>
            <person name="Satake H."/>
            <person name="Nakayama K."/>
        </authorList>
    </citation>
    <scope>NUCLEOTIDE SEQUENCE</scope>
</reference>
<evidence type="ECO:0000256" key="1">
    <source>
        <dbReference type="SAM" id="Coils"/>
    </source>
</evidence>
<name>A0A699KR03_TANCI</name>
<organism evidence="3">
    <name type="scientific">Tanacetum cinerariifolium</name>
    <name type="common">Dalmatian daisy</name>
    <name type="synonym">Chrysanthemum cinerariifolium</name>
    <dbReference type="NCBI Taxonomy" id="118510"/>
    <lineage>
        <taxon>Eukaryota</taxon>
        <taxon>Viridiplantae</taxon>
        <taxon>Streptophyta</taxon>
        <taxon>Embryophyta</taxon>
        <taxon>Tracheophyta</taxon>
        <taxon>Spermatophyta</taxon>
        <taxon>Magnoliopsida</taxon>
        <taxon>eudicotyledons</taxon>
        <taxon>Gunneridae</taxon>
        <taxon>Pentapetalae</taxon>
        <taxon>asterids</taxon>
        <taxon>campanulids</taxon>
        <taxon>Asterales</taxon>
        <taxon>Asteraceae</taxon>
        <taxon>Asteroideae</taxon>
        <taxon>Anthemideae</taxon>
        <taxon>Anthemidinae</taxon>
        <taxon>Tanacetum</taxon>
    </lineage>
</organism>
<keyword evidence="1" id="KW-0175">Coiled coil</keyword>